<feature type="domain" description="Glycosyltransferase 2-like" evidence="4">
    <location>
        <begin position="2"/>
        <end position="121"/>
    </location>
</feature>
<evidence type="ECO:0000313" key="7">
    <source>
        <dbReference type="Proteomes" id="UP000264217"/>
    </source>
</evidence>
<comment type="similarity">
    <text evidence="1">Belongs to the glycosyltransferase 2 family.</text>
</comment>
<evidence type="ECO:0000313" key="6">
    <source>
        <dbReference type="EMBL" id="RFZ91390.1"/>
    </source>
</evidence>
<dbReference type="Proteomes" id="UP000264217">
    <property type="component" value="Unassembled WGS sequence"/>
</dbReference>
<keyword evidence="7" id="KW-1185">Reference proteome</keyword>
<keyword evidence="2" id="KW-0328">Glycosyltransferase</keyword>
<reference evidence="6 7" key="1">
    <citation type="submission" date="2018-08" db="EMBL/GenBank/DDBJ databases">
        <title>Mucilaginibacter sp. MYSH2.</title>
        <authorList>
            <person name="Seo T."/>
        </authorList>
    </citation>
    <scope>NUCLEOTIDE SEQUENCE [LARGE SCALE GENOMIC DNA]</scope>
    <source>
        <strain evidence="6 7">MYSH2</strain>
    </source>
</reference>
<gene>
    <name evidence="6" type="ORF">D0C36_20460</name>
</gene>
<name>A0A372NRX2_9SPHI</name>
<dbReference type="InterPro" id="IPR001173">
    <property type="entry name" value="Glyco_trans_2-like"/>
</dbReference>
<accession>A0A372NRX2</accession>
<dbReference type="PANTHER" id="PTHR43179">
    <property type="entry name" value="RHAMNOSYLTRANSFERASE WBBL"/>
    <property type="match status" value="1"/>
</dbReference>
<dbReference type="InterPro" id="IPR027791">
    <property type="entry name" value="Galactosyl_T_C"/>
</dbReference>
<dbReference type="PANTHER" id="PTHR43179:SF12">
    <property type="entry name" value="GALACTOFURANOSYLTRANSFERASE GLFT2"/>
    <property type="match status" value="1"/>
</dbReference>
<dbReference type="InterPro" id="IPR029044">
    <property type="entry name" value="Nucleotide-diphossugar_trans"/>
</dbReference>
<proteinExistence type="inferred from homology"/>
<feature type="domain" description="Galactosyltransferase C-terminal" evidence="5">
    <location>
        <begin position="143"/>
        <end position="193"/>
    </location>
</feature>
<dbReference type="AlphaFoldDB" id="A0A372NRX2"/>
<evidence type="ECO:0000256" key="3">
    <source>
        <dbReference type="ARBA" id="ARBA00022679"/>
    </source>
</evidence>
<evidence type="ECO:0000259" key="4">
    <source>
        <dbReference type="Pfam" id="PF00535"/>
    </source>
</evidence>
<keyword evidence="3 6" id="KW-0808">Transferase</keyword>
<dbReference type="GO" id="GO:0016757">
    <property type="term" value="F:glycosyltransferase activity"/>
    <property type="evidence" value="ECO:0007669"/>
    <property type="project" value="UniProtKB-KW"/>
</dbReference>
<dbReference type="OrthoDB" id="9801954at2"/>
<organism evidence="6 7">
    <name type="scientific">Mucilaginibacter conchicola</name>
    <dbReference type="NCBI Taxonomy" id="2303333"/>
    <lineage>
        <taxon>Bacteria</taxon>
        <taxon>Pseudomonadati</taxon>
        <taxon>Bacteroidota</taxon>
        <taxon>Sphingobacteriia</taxon>
        <taxon>Sphingobacteriales</taxon>
        <taxon>Sphingobacteriaceae</taxon>
        <taxon>Mucilaginibacter</taxon>
    </lineage>
</organism>
<comment type="caution">
    <text evidence="6">The sequence shown here is derived from an EMBL/GenBank/DDBJ whole genome shotgun (WGS) entry which is preliminary data.</text>
</comment>
<dbReference type="Gene3D" id="3.90.550.10">
    <property type="entry name" value="Spore Coat Polysaccharide Biosynthesis Protein SpsA, Chain A"/>
    <property type="match status" value="1"/>
</dbReference>
<protein>
    <submittedName>
        <fullName evidence="6">Glycosyltransferase</fullName>
    </submittedName>
</protein>
<dbReference type="Pfam" id="PF00535">
    <property type="entry name" value="Glycos_transf_2"/>
    <property type="match status" value="1"/>
</dbReference>
<dbReference type="EMBL" id="QWDC01000003">
    <property type="protein sequence ID" value="RFZ91390.1"/>
    <property type="molecule type" value="Genomic_DNA"/>
</dbReference>
<evidence type="ECO:0000256" key="1">
    <source>
        <dbReference type="ARBA" id="ARBA00006739"/>
    </source>
</evidence>
<dbReference type="Pfam" id="PF02709">
    <property type="entry name" value="Glyco_transf_7C"/>
    <property type="match status" value="1"/>
</dbReference>
<evidence type="ECO:0000259" key="5">
    <source>
        <dbReference type="Pfam" id="PF02709"/>
    </source>
</evidence>
<sequence>MSVLTIVHQRKEALDNLLAGLRRSQVLPGEVIIVHMNEAVREYPPQGYPLRTHQIMAEGHLPLAEARNLAAAKANGDKLVFLDADCIPAPDLTGRYAAALEGPQTLWTGAVRYLQNGAARNPELFDRLEELSRPDPVRDHRSAIRYELFWSLNFGCSKATFSRIGGFDPAFCGYGGEDTDFAFSARRQGVPVQWTAALAYHQHHASYDPPLNHLADIVKNAKVFKAKWGSWPMEGWLQKFAAAGFIRWDDEDLSILRLPAEAEIVAALKL</sequence>
<evidence type="ECO:0000256" key="2">
    <source>
        <dbReference type="ARBA" id="ARBA00022676"/>
    </source>
</evidence>
<dbReference type="SUPFAM" id="SSF53448">
    <property type="entry name" value="Nucleotide-diphospho-sugar transferases"/>
    <property type="match status" value="1"/>
</dbReference>